<dbReference type="PANTHER" id="PTHR20941:SF1">
    <property type="entry name" value="FOLIC ACID SYNTHESIS PROTEIN FOL1"/>
    <property type="match status" value="1"/>
</dbReference>
<keyword evidence="12" id="KW-1185">Reference proteome</keyword>
<evidence type="ECO:0000256" key="7">
    <source>
        <dbReference type="ARBA" id="ARBA00022842"/>
    </source>
</evidence>
<evidence type="ECO:0000313" key="12">
    <source>
        <dbReference type="Proteomes" id="UP000315440"/>
    </source>
</evidence>
<comment type="similarity">
    <text evidence="9">Belongs to the DHPS family.</text>
</comment>
<dbReference type="InterPro" id="IPR006390">
    <property type="entry name" value="DHP_synth_dom"/>
</dbReference>
<proteinExistence type="inferred from homology"/>
<sequence>MATDWKLRTKTLAVREGDAPLLVGVVNVTPDSFSDGGRFFGSGGFDPERAIEHGLRLAGEGAALLDVGGESTRPGAEPVSAKEELGRVLPVVEGLVRQLDTPISIDTSKASVARAVLEAGVEVVNDVTGLEGDADMLALAADAGAGVCVMHMRGEPRTMQRDPQYTDVATEVAAYLSGRLDALTAAGVAPERICLDPGLGFGKTTAHNLELVHRLDELHALGQPLLVGHSRKRFLGEIIGDMEADRTAATIGAAVALASAGVQLIRVHDVRPVREALLAWRACWGPQT</sequence>
<dbReference type="Gene3D" id="3.20.20.20">
    <property type="entry name" value="Dihydropteroate synthase-like"/>
    <property type="match status" value="1"/>
</dbReference>
<comment type="cofactor">
    <cofactor evidence="2 9">
        <name>Mg(2+)</name>
        <dbReference type="ChEBI" id="CHEBI:18420"/>
    </cofactor>
</comment>
<evidence type="ECO:0000256" key="6">
    <source>
        <dbReference type="ARBA" id="ARBA00022723"/>
    </source>
</evidence>
<dbReference type="PANTHER" id="PTHR20941">
    <property type="entry name" value="FOLATE SYNTHESIS PROTEINS"/>
    <property type="match status" value="1"/>
</dbReference>
<evidence type="ECO:0000256" key="4">
    <source>
        <dbReference type="ARBA" id="ARBA00012458"/>
    </source>
</evidence>
<dbReference type="InterPro" id="IPR000489">
    <property type="entry name" value="Pterin-binding_dom"/>
</dbReference>
<evidence type="ECO:0000259" key="10">
    <source>
        <dbReference type="PROSITE" id="PS50972"/>
    </source>
</evidence>
<keyword evidence="8 9" id="KW-0289">Folate biosynthesis</keyword>
<evidence type="ECO:0000256" key="8">
    <source>
        <dbReference type="ARBA" id="ARBA00022909"/>
    </source>
</evidence>
<dbReference type="InterPro" id="IPR045031">
    <property type="entry name" value="DHP_synth-like"/>
</dbReference>
<organism evidence="11 12">
    <name type="scientific">Pseudobythopirellula maris</name>
    <dbReference type="NCBI Taxonomy" id="2527991"/>
    <lineage>
        <taxon>Bacteria</taxon>
        <taxon>Pseudomonadati</taxon>
        <taxon>Planctomycetota</taxon>
        <taxon>Planctomycetia</taxon>
        <taxon>Pirellulales</taxon>
        <taxon>Lacipirellulaceae</taxon>
        <taxon>Pseudobythopirellula</taxon>
    </lineage>
</organism>
<comment type="pathway">
    <text evidence="3 9">Cofactor biosynthesis; tetrahydrofolate biosynthesis; 7,8-dihydrofolate from 2-amino-4-hydroxy-6-hydroxymethyl-7,8-dihydropteridine diphosphate and 4-aminobenzoate: step 1/2.</text>
</comment>
<gene>
    <name evidence="11" type="primary">folP</name>
    <name evidence="11" type="ORF">Mal64_18650</name>
</gene>
<dbReference type="PROSITE" id="PS00792">
    <property type="entry name" value="DHPS_1"/>
    <property type="match status" value="1"/>
</dbReference>
<evidence type="ECO:0000256" key="3">
    <source>
        <dbReference type="ARBA" id="ARBA00004763"/>
    </source>
</evidence>
<dbReference type="GO" id="GO:0046872">
    <property type="term" value="F:metal ion binding"/>
    <property type="evidence" value="ECO:0007669"/>
    <property type="project" value="UniProtKB-KW"/>
</dbReference>
<dbReference type="GO" id="GO:0005829">
    <property type="term" value="C:cytosol"/>
    <property type="evidence" value="ECO:0007669"/>
    <property type="project" value="TreeGrafter"/>
</dbReference>
<accession>A0A5C5ZMT9</accession>
<dbReference type="GO" id="GO:0046654">
    <property type="term" value="P:tetrahydrofolate biosynthetic process"/>
    <property type="evidence" value="ECO:0007669"/>
    <property type="project" value="UniProtKB-UniPathway"/>
</dbReference>
<dbReference type="GO" id="GO:0004156">
    <property type="term" value="F:dihydropteroate synthase activity"/>
    <property type="evidence" value="ECO:0007669"/>
    <property type="project" value="UniProtKB-EC"/>
</dbReference>
<dbReference type="CDD" id="cd00739">
    <property type="entry name" value="DHPS"/>
    <property type="match status" value="1"/>
</dbReference>
<evidence type="ECO:0000256" key="2">
    <source>
        <dbReference type="ARBA" id="ARBA00001946"/>
    </source>
</evidence>
<dbReference type="OrthoDB" id="9811744at2"/>
<protein>
    <recommendedName>
        <fullName evidence="4 9">Dihydropteroate synthase</fullName>
        <shortName evidence="9">DHPS</shortName>
        <ecNumber evidence="4 9">2.5.1.15</ecNumber>
    </recommendedName>
    <alternativeName>
        <fullName evidence="9">Dihydropteroate pyrophosphorylase</fullName>
    </alternativeName>
</protein>
<evidence type="ECO:0000256" key="1">
    <source>
        <dbReference type="ARBA" id="ARBA00000012"/>
    </source>
</evidence>
<dbReference type="Pfam" id="PF00809">
    <property type="entry name" value="Pterin_bind"/>
    <property type="match status" value="1"/>
</dbReference>
<dbReference type="AlphaFoldDB" id="A0A5C5ZMT9"/>
<keyword evidence="7 9" id="KW-0460">Magnesium</keyword>
<dbReference type="GO" id="GO:0046656">
    <property type="term" value="P:folic acid biosynthetic process"/>
    <property type="evidence" value="ECO:0007669"/>
    <property type="project" value="UniProtKB-KW"/>
</dbReference>
<comment type="catalytic activity">
    <reaction evidence="1">
        <text>(7,8-dihydropterin-6-yl)methyl diphosphate + 4-aminobenzoate = 7,8-dihydropteroate + diphosphate</text>
        <dbReference type="Rhea" id="RHEA:19949"/>
        <dbReference type="ChEBI" id="CHEBI:17836"/>
        <dbReference type="ChEBI" id="CHEBI:17839"/>
        <dbReference type="ChEBI" id="CHEBI:33019"/>
        <dbReference type="ChEBI" id="CHEBI:72950"/>
        <dbReference type="EC" id="2.5.1.15"/>
    </reaction>
</comment>
<comment type="function">
    <text evidence="9">Catalyzes the condensation of para-aminobenzoate (pABA) with 6-hydroxymethyl-7,8-dihydropterin diphosphate (DHPt-PP) to form 7,8-dihydropteroate (H2Pte), the immediate precursor of folate derivatives.</text>
</comment>
<dbReference type="PROSITE" id="PS50972">
    <property type="entry name" value="PTERIN_BINDING"/>
    <property type="match status" value="1"/>
</dbReference>
<name>A0A5C5ZMT9_9BACT</name>
<reference evidence="11 12" key="1">
    <citation type="submission" date="2019-02" db="EMBL/GenBank/DDBJ databases">
        <title>Deep-cultivation of Planctomycetes and their phenomic and genomic characterization uncovers novel biology.</title>
        <authorList>
            <person name="Wiegand S."/>
            <person name="Jogler M."/>
            <person name="Boedeker C."/>
            <person name="Pinto D."/>
            <person name="Vollmers J."/>
            <person name="Rivas-Marin E."/>
            <person name="Kohn T."/>
            <person name="Peeters S.H."/>
            <person name="Heuer A."/>
            <person name="Rast P."/>
            <person name="Oberbeckmann S."/>
            <person name="Bunk B."/>
            <person name="Jeske O."/>
            <person name="Meyerdierks A."/>
            <person name="Storesund J.E."/>
            <person name="Kallscheuer N."/>
            <person name="Luecker S."/>
            <person name="Lage O.M."/>
            <person name="Pohl T."/>
            <person name="Merkel B.J."/>
            <person name="Hornburger P."/>
            <person name="Mueller R.-W."/>
            <person name="Bruemmer F."/>
            <person name="Labrenz M."/>
            <person name="Spormann A.M."/>
            <person name="Op Den Camp H."/>
            <person name="Overmann J."/>
            <person name="Amann R."/>
            <person name="Jetten M.S.M."/>
            <person name="Mascher T."/>
            <person name="Medema M.H."/>
            <person name="Devos D.P."/>
            <person name="Kaster A.-K."/>
            <person name="Ovreas L."/>
            <person name="Rohde M."/>
            <person name="Galperin M.Y."/>
            <person name="Jogler C."/>
        </authorList>
    </citation>
    <scope>NUCLEOTIDE SEQUENCE [LARGE SCALE GENOMIC DNA]</scope>
    <source>
        <strain evidence="11 12">Mal64</strain>
    </source>
</reference>
<dbReference type="PROSITE" id="PS00793">
    <property type="entry name" value="DHPS_2"/>
    <property type="match status" value="1"/>
</dbReference>
<dbReference type="NCBIfam" id="TIGR01496">
    <property type="entry name" value="DHPS"/>
    <property type="match status" value="1"/>
</dbReference>
<dbReference type="SUPFAM" id="SSF51717">
    <property type="entry name" value="Dihydropteroate synthetase-like"/>
    <property type="match status" value="1"/>
</dbReference>
<feature type="domain" description="Pterin-binding" evidence="10">
    <location>
        <begin position="20"/>
        <end position="278"/>
    </location>
</feature>
<dbReference type="Proteomes" id="UP000315440">
    <property type="component" value="Unassembled WGS sequence"/>
</dbReference>
<evidence type="ECO:0000256" key="5">
    <source>
        <dbReference type="ARBA" id="ARBA00022679"/>
    </source>
</evidence>
<dbReference type="UniPathway" id="UPA00077">
    <property type="reaction ID" value="UER00156"/>
</dbReference>
<evidence type="ECO:0000256" key="9">
    <source>
        <dbReference type="RuleBase" id="RU361205"/>
    </source>
</evidence>
<dbReference type="InterPro" id="IPR011005">
    <property type="entry name" value="Dihydropteroate_synth-like_sf"/>
</dbReference>
<dbReference type="EMBL" id="SJPQ01000002">
    <property type="protein sequence ID" value="TWT88385.1"/>
    <property type="molecule type" value="Genomic_DNA"/>
</dbReference>
<comment type="caution">
    <text evidence="11">The sequence shown here is derived from an EMBL/GenBank/DDBJ whole genome shotgun (WGS) entry which is preliminary data.</text>
</comment>
<dbReference type="EC" id="2.5.1.15" evidence="4 9"/>
<keyword evidence="6 9" id="KW-0479">Metal-binding</keyword>
<keyword evidence="5 9" id="KW-0808">Transferase</keyword>
<evidence type="ECO:0000313" key="11">
    <source>
        <dbReference type="EMBL" id="TWT88385.1"/>
    </source>
</evidence>